<comment type="similarity">
    <text evidence="2 6">Belongs to the band 7/mec-2 family. HflC subfamily.</text>
</comment>
<evidence type="ECO:0000313" key="9">
    <source>
        <dbReference type="EMBL" id="PPI86441.1"/>
    </source>
</evidence>
<evidence type="ECO:0000259" key="8">
    <source>
        <dbReference type="SMART" id="SM00244"/>
    </source>
</evidence>
<evidence type="ECO:0000256" key="5">
    <source>
        <dbReference type="ARBA" id="ARBA00023136"/>
    </source>
</evidence>
<dbReference type="InterPro" id="IPR001107">
    <property type="entry name" value="Band_7"/>
</dbReference>
<protein>
    <recommendedName>
        <fullName evidence="6">Protein HflC</fullName>
    </recommendedName>
</protein>
<comment type="function">
    <text evidence="6">HflC and HflK could regulate a protease.</text>
</comment>
<dbReference type="EMBL" id="PDKU01000003">
    <property type="protein sequence ID" value="PPI86441.1"/>
    <property type="molecule type" value="Genomic_DNA"/>
</dbReference>
<feature type="domain" description="Band 7" evidence="8">
    <location>
        <begin position="33"/>
        <end position="242"/>
    </location>
</feature>
<dbReference type="AlphaFoldDB" id="A0A2P5SVU4"/>
<evidence type="ECO:0000313" key="10">
    <source>
        <dbReference type="Proteomes" id="UP000296144"/>
    </source>
</evidence>
<comment type="subcellular location">
    <subcellularLocation>
        <location evidence="1">Membrane</location>
        <topology evidence="1">Single-pass membrane protein</topology>
    </subcellularLocation>
</comment>
<evidence type="ECO:0000256" key="3">
    <source>
        <dbReference type="ARBA" id="ARBA00022692"/>
    </source>
</evidence>
<keyword evidence="3 7" id="KW-0812">Transmembrane</keyword>
<dbReference type="PIRSF" id="PIRSF005651">
    <property type="entry name" value="HflC"/>
    <property type="match status" value="1"/>
</dbReference>
<accession>A0A2P5SVU4</accession>
<gene>
    <name evidence="9" type="primary">hflC</name>
    <name evidence="9" type="ORF">CRV10_02300</name>
</gene>
<evidence type="ECO:0000256" key="4">
    <source>
        <dbReference type="ARBA" id="ARBA00022989"/>
    </source>
</evidence>
<dbReference type="SMART" id="SM00244">
    <property type="entry name" value="PHB"/>
    <property type="match status" value="1"/>
</dbReference>
<name>A0A2P5SVU4_9GAMM</name>
<organism evidence="9 10">
    <name type="scientific">Candidatus Pantoea edessiphila</name>
    <dbReference type="NCBI Taxonomy" id="2044610"/>
    <lineage>
        <taxon>Bacteria</taxon>
        <taxon>Pseudomonadati</taxon>
        <taxon>Pseudomonadota</taxon>
        <taxon>Gammaproteobacteria</taxon>
        <taxon>Enterobacterales</taxon>
        <taxon>Erwiniaceae</taxon>
        <taxon>Pantoea</taxon>
    </lineage>
</organism>
<sequence length="348" mass="40485">MLLEIKSRVKKENKFMHKTITLIIITVLIIIKSSLYIVYEGQKAIITRFDKILRNTKNHNPILLEPGLHFKIPFIDTIKPLDIRIHTMNMKSNHFISKDHKEIIVDSYIQWRINDIDNYYMSTGGSDSQAEMILNNVSNDILSIQIGNLYIKDIINDLHNNLTKKMLNALNNAKLETQKTSNDSMKNKIISNNLISDYKDKITKIILHFNSMAILGIKIVDVQINNINFPSNELKYVFNRIISENKLIAQNEILNSQEEFNKSKIQADHNAKIIVDKATNNALSIRENSELQAEKMLIDSFNNDIEFYTFILNLNAYKTVFNNKKDLVILNLDNDFFKYMKNPLINKY</sequence>
<keyword evidence="10" id="KW-1185">Reference proteome</keyword>
<evidence type="ECO:0000256" key="1">
    <source>
        <dbReference type="ARBA" id="ARBA00004167"/>
    </source>
</evidence>
<feature type="transmembrane region" description="Helical" evidence="7">
    <location>
        <begin position="20"/>
        <end position="39"/>
    </location>
</feature>
<dbReference type="InterPro" id="IPR010200">
    <property type="entry name" value="HflC"/>
</dbReference>
<keyword evidence="5 7" id="KW-0472">Membrane</keyword>
<dbReference type="Pfam" id="PF01145">
    <property type="entry name" value="Band_7"/>
    <property type="match status" value="1"/>
</dbReference>
<dbReference type="SUPFAM" id="SSF117892">
    <property type="entry name" value="Band 7/SPFH domain"/>
    <property type="match status" value="1"/>
</dbReference>
<dbReference type="CDD" id="cd03405">
    <property type="entry name" value="SPFH_HflC"/>
    <property type="match status" value="1"/>
</dbReference>
<dbReference type="NCBIfam" id="TIGR01932">
    <property type="entry name" value="hflC"/>
    <property type="match status" value="1"/>
</dbReference>
<dbReference type="GO" id="GO:0016020">
    <property type="term" value="C:membrane"/>
    <property type="evidence" value="ECO:0007669"/>
    <property type="project" value="UniProtKB-SubCell"/>
</dbReference>
<evidence type="ECO:0000256" key="7">
    <source>
        <dbReference type="SAM" id="Phobius"/>
    </source>
</evidence>
<proteinExistence type="inferred from homology"/>
<comment type="caution">
    <text evidence="9">The sequence shown here is derived from an EMBL/GenBank/DDBJ whole genome shotgun (WGS) entry which is preliminary data.</text>
</comment>
<evidence type="ECO:0000256" key="6">
    <source>
        <dbReference type="PIRNR" id="PIRNR005651"/>
    </source>
</evidence>
<keyword evidence="4 7" id="KW-1133">Transmembrane helix</keyword>
<dbReference type="InterPro" id="IPR036013">
    <property type="entry name" value="Band_7/SPFH_dom_sf"/>
</dbReference>
<dbReference type="PANTHER" id="PTHR42911:SF1">
    <property type="entry name" value="MODULATOR OF FTSH PROTEASE HFLC"/>
    <property type="match status" value="1"/>
</dbReference>
<dbReference type="Proteomes" id="UP000296144">
    <property type="component" value="Unassembled WGS sequence"/>
</dbReference>
<evidence type="ECO:0000256" key="2">
    <source>
        <dbReference type="ARBA" id="ARBA00007862"/>
    </source>
</evidence>
<dbReference type="Gene3D" id="3.30.479.30">
    <property type="entry name" value="Band 7 domain"/>
    <property type="match status" value="1"/>
</dbReference>
<reference evidence="9 10" key="1">
    <citation type="journal article" date="2018" name="Genome Biol. Evol.">
        <title>Cladogenesis and Genomic Streamlining in Extracellular Endosymbionts of Tropical Stink Bugs.</title>
        <authorList>
            <person name="Otero-Bravo A."/>
            <person name="Goffredi S."/>
            <person name="Sabree Z.L."/>
        </authorList>
    </citation>
    <scope>NUCLEOTIDE SEQUENCE [LARGE SCALE GENOMIC DNA]</scope>
    <source>
        <strain evidence="9 10">SoEL</strain>
    </source>
</reference>
<dbReference type="PANTHER" id="PTHR42911">
    <property type="entry name" value="MODULATOR OF FTSH PROTEASE HFLC"/>
    <property type="match status" value="1"/>
</dbReference>